<dbReference type="GO" id="GO:0016616">
    <property type="term" value="F:oxidoreductase activity, acting on the CH-OH group of donors, NAD or NADP as acceptor"/>
    <property type="evidence" value="ECO:0007669"/>
    <property type="project" value="InterPro"/>
</dbReference>
<reference evidence="3 4" key="1">
    <citation type="submission" date="2019-08" db="EMBL/GenBank/DDBJ databases">
        <title>Draft genome sequences of two oriental melons (Cucumis melo L. var makuwa).</title>
        <authorList>
            <person name="Kwon S.-Y."/>
        </authorList>
    </citation>
    <scope>NUCLEOTIDE SEQUENCE [LARGE SCALE GENOMIC DNA]</scope>
    <source>
        <strain evidence="4">cv. Chang Bougi</strain>
        <strain evidence="3">cv. SW 3</strain>
        <tissue evidence="1">Leaf</tissue>
    </source>
</reference>
<evidence type="ECO:0000313" key="3">
    <source>
        <dbReference type="Proteomes" id="UP000321393"/>
    </source>
</evidence>
<protein>
    <submittedName>
        <fullName evidence="1">Malate dehydrogenase</fullName>
    </submittedName>
</protein>
<sequence length="154" mass="17563">MNEVGGFDSRPLVKEICTTCGSHDSNEHTWMMFPVTDVFARSFHFNLTVESLLLVCIPFTWQISLNLILWQRNYGVVELGFPWECILVVLMGIERGMIYSSPVTCEKGEWSIVQGKLSFFLGQRLKIDEFSRAKMDATAKQLIVEKTLAYLCIG</sequence>
<organism evidence="1 3">
    <name type="scientific">Cucumis melo var. makuwa</name>
    <name type="common">Oriental melon</name>
    <dbReference type="NCBI Taxonomy" id="1194695"/>
    <lineage>
        <taxon>Eukaryota</taxon>
        <taxon>Viridiplantae</taxon>
        <taxon>Streptophyta</taxon>
        <taxon>Embryophyta</taxon>
        <taxon>Tracheophyta</taxon>
        <taxon>Spermatophyta</taxon>
        <taxon>Magnoliopsida</taxon>
        <taxon>eudicotyledons</taxon>
        <taxon>Gunneridae</taxon>
        <taxon>Pentapetalae</taxon>
        <taxon>rosids</taxon>
        <taxon>fabids</taxon>
        <taxon>Cucurbitales</taxon>
        <taxon>Cucurbitaceae</taxon>
        <taxon>Benincaseae</taxon>
        <taxon>Cucumis</taxon>
    </lineage>
</organism>
<accession>A0A5A7TH77</accession>
<evidence type="ECO:0000313" key="4">
    <source>
        <dbReference type="Proteomes" id="UP000321947"/>
    </source>
</evidence>
<dbReference type="EMBL" id="SSTE01017007">
    <property type="protein sequence ID" value="KAA0040957.1"/>
    <property type="molecule type" value="Genomic_DNA"/>
</dbReference>
<dbReference type="OrthoDB" id="4069699at2759"/>
<dbReference type="EMBL" id="SSTD01006392">
    <property type="protein sequence ID" value="TYK20300.1"/>
    <property type="molecule type" value="Genomic_DNA"/>
</dbReference>
<proteinExistence type="predicted"/>
<gene>
    <name evidence="2" type="ORF">E5676_scaffold708G00280</name>
    <name evidence="1" type="ORF">E6C27_scaffold125G001560</name>
</gene>
<dbReference type="InterPro" id="IPR015955">
    <property type="entry name" value="Lactate_DH/Glyco_Ohase_4_C"/>
</dbReference>
<dbReference type="AlphaFoldDB" id="A0A5A7TH77"/>
<evidence type="ECO:0000313" key="2">
    <source>
        <dbReference type="EMBL" id="TYK20300.1"/>
    </source>
</evidence>
<dbReference type="SUPFAM" id="SSF56327">
    <property type="entry name" value="LDH C-terminal domain-like"/>
    <property type="match status" value="1"/>
</dbReference>
<name>A0A5A7TH77_CUCMM</name>
<dbReference type="STRING" id="1194695.A0A5A7TH77"/>
<dbReference type="Proteomes" id="UP000321947">
    <property type="component" value="Unassembled WGS sequence"/>
</dbReference>
<evidence type="ECO:0000313" key="1">
    <source>
        <dbReference type="EMBL" id="KAA0040957.1"/>
    </source>
</evidence>
<dbReference type="Proteomes" id="UP000321393">
    <property type="component" value="Unassembled WGS sequence"/>
</dbReference>
<dbReference type="Gene3D" id="3.90.110.10">
    <property type="entry name" value="Lactate dehydrogenase/glycoside hydrolase, family 4, C-terminal"/>
    <property type="match status" value="1"/>
</dbReference>
<comment type="caution">
    <text evidence="1">The sequence shown here is derived from an EMBL/GenBank/DDBJ whole genome shotgun (WGS) entry which is preliminary data.</text>
</comment>